<evidence type="ECO:0000313" key="1">
    <source>
        <dbReference type="EMBL" id="SEB77274.1"/>
    </source>
</evidence>
<dbReference type="Pfam" id="PF13811">
    <property type="entry name" value="DUF4186"/>
    <property type="match status" value="1"/>
</dbReference>
<reference evidence="1 2" key="1">
    <citation type="submission" date="2016-10" db="EMBL/GenBank/DDBJ databases">
        <authorList>
            <person name="de Groot N.N."/>
        </authorList>
    </citation>
    <scope>NUCLEOTIDE SEQUENCE [LARGE SCALE GENOMIC DNA]</scope>
    <source>
        <strain evidence="1 2">DSM 21799</strain>
    </source>
</reference>
<dbReference type="InterPro" id="IPR020378">
    <property type="entry name" value="DUF4186"/>
</dbReference>
<dbReference type="AlphaFoldDB" id="A0A1H4M3G4"/>
<organism evidence="1 2">
    <name type="scientific">Paramicrobacterium humi</name>
    <dbReference type="NCBI Taxonomy" id="640635"/>
    <lineage>
        <taxon>Bacteria</taxon>
        <taxon>Bacillati</taxon>
        <taxon>Actinomycetota</taxon>
        <taxon>Actinomycetes</taxon>
        <taxon>Micrococcales</taxon>
        <taxon>Microbacteriaceae</taxon>
        <taxon>Paramicrobacterium</taxon>
    </lineage>
</organism>
<keyword evidence="2" id="KW-1185">Reference proteome</keyword>
<evidence type="ECO:0008006" key="3">
    <source>
        <dbReference type="Google" id="ProtNLM"/>
    </source>
</evidence>
<proteinExistence type="predicted"/>
<sequence>MDPTIVPTLRRLERSRFRAKFFLSEGDLAYCRARGRDTVTEHAVRFVTERLAPAQPHKDGKQTPWRGHPVFVAQHATATCCRGCIAKWHGIERGRELEPEEIARLVELILAWLTAQLTRDANRR</sequence>
<accession>A0A1H4M3G4</accession>
<dbReference type="Proteomes" id="UP000199183">
    <property type="component" value="Unassembled WGS sequence"/>
</dbReference>
<dbReference type="EMBL" id="FNRY01000001">
    <property type="protein sequence ID" value="SEB77274.1"/>
    <property type="molecule type" value="Genomic_DNA"/>
</dbReference>
<evidence type="ECO:0000313" key="2">
    <source>
        <dbReference type="Proteomes" id="UP000199183"/>
    </source>
</evidence>
<name>A0A1H4M3G4_9MICO</name>
<dbReference type="RefSeq" id="WP_218132614.1">
    <property type="nucleotide sequence ID" value="NZ_FNRY01000001.1"/>
</dbReference>
<gene>
    <name evidence="1" type="ORF">SAMN04489806_1737</name>
</gene>
<protein>
    <recommendedName>
        <fullName evidence="3">DUF4186 domain-containing protein</fullName>
    </recommendedName>
</protein>
<dbReference type="STRING" id="640635.SAMN04489806_1737"/>